<dbReference type="PANTHER" id="PTHR37162">
    <property type="entry name" value="HAT FAMILY DIMERISATION DOMAINCONTAINING PROTEIN-RELATED"/>
    <property type="match status" value="1"/>
</dbReference>
<feature type="compositionally biased region" description="Polar residues" evidence="3">
    <location>
        <begin position="859"/>
        <end position="894"/>
    </location>
</feature>
<feature type="compositionally biased region" description="Low complexity" evidence="3">
    <location>
        <begin position="980"/>
        <end position="992"/>
    </location>
</feature>
<organism evidence="5 6">
    <name type="scientific">Batillaria attramentaria</name>
    <dbReference type="NCBI Taxonomy" id="370345"/>
    <lineage>
        <taxon>Eukaryota</taxon>
        <taxon>Metazoa</taxon>
        <taxon>Spiralia</taxon>
        <taxon>Lophotrochozoa</taxon>
        <taxon>Mollusca</taxon>
        <taxon>Gastropoda</taxon>
        <taxon>Caenogastropoda</taxon>
        <taxon>Sorbeoconcha</taxon>
        <taxon>Cerithioidea</taxon>
        <taxon>Batillariidae</taxon>
        <taxon>Batillaria</taxon>
    </lineage>
</organism>
<evidence type="ECO:0000313" key="5">
    <source>
        <dbReference type="EMBL" id="KAK7488722.1"/>
    </source>
</evidence>
<feature type="compositionally biased region" description="Polar residues" evidence="3">
    <location>
        <begin position="819"/>
        <end position="846"/>
    </location>
</feature>
<dbReference type="InterPro" id="IPR013094">
    <property type="entry name" value="AB_hydrolase_3"/>
</dbReference>
<name>A0ABD0KNM1_9CAEN</name>
<feature type="compositionally biased region" description="Polar residues" evidence="3">
    <location>
        <begin position="902"/>
        <end position="929"/>
    </location>
</feature>
<reference evidence="5 6" key="1">
    <citation type="journal article" date="2023" name="Sci. Data">
        <title>Genome assembly of the Korean intertidal mud-creeper Batillaria attramentaria.</title>
        <authorList>
            <person name="Patra A.K."/>
            <person name="Ho P.T."/>
            <person name="Jun S."/>
            <person name="Lee S.J."/>
            <person name="Kim Y."/>
            <person name="Won Y.J."/>
        </authorList>
    </citation>
    <scope>NUCLEOTIDE SEQUENCE [LARGE SCALE GENOMIC DNA]</scope>
    <source>
        <strain evidence="5">Wonlab-2016</strain>
    </source>
</reference>
<dbReference type="Proteomes" id="UP001519460">
    <property type="component" value="Unassembled WGS sequence"/>
</dbReference>
<dbReference type="SUPFAM" id="SSF53474">
    <property type="entry name" value="alpha/beta-Hydrolases"/>
    <property type="match status" value="1"/>
</dbReference>
<feature type="domain" description="Alpha/beta hydrolase fold-3" evidence="4">
    <location>
        <begin position="1209"/>
        <end position="1358"/>
    </location>
</feature>
<dbReference type="EMBL" id="JACVVK020000147">
    <property type="protein sequence ID" value="KAK7488722.1"/>
    <property type="molecule type" value="Genomic_DNA"/>
</dbReference>
<keyword evidence="6" id="KW-1185">Reference proteome</keyword>
<dbReference type="PROSITE" id="PS01173">
    <property type="entry name" value="LIPASE_GDXG_HIS"/>
    <property type="match status" value="1"/>
</dbReference>
<accession>A0ABD0KNM1</accession>
<comment type="caution">
    <text evidence="5">The sequence shown here is derived from an EMBL/GenBank/DDBJ whole genome shotgun (WGS) entry which is preliminary data.</text>
</comment>
<evidence type="ECO:0000313" key="6">
    <source>
        <dbReference type="Proteomes" id="UP001519460"/>
    </source>
</evidence>
<sequence>MANALTFLREKEDRDFLAELEKDVRNKWNWDWLTKTDELGHPLSLWCRKISEQGEAYCTACRKVVVYGSAGLNALKKHASKPKHCTIVTTLQENTVLDGATPTIATAVGVADTVAELKAIVCSFISEHCLPFSLSDKLLALCRRLTKTDNCLKALASMSMARSCATYTTTYGVAHAFMEDVDEKLRQTVFSLNIDEATNAANEKIVNVMVQYYDDDLCKVSLDHLGSRVVNIGTAVNIFEAVSDILQCRGLQWKQVLSCLFDNCNVMRGSKGGVESLARRANEHLLDIGGETVHQVHTTASRFFEVMEKDFLPLQALASDLYYDIEESPKASSIFQEIQSLMGMGGKRLIRPISNRFLQMRQVADRLDEVSDALSIYYSCFLTAEEQKSFEKEIQEIFSRNKVNTQQARKIKQLLHSQRQQQKSSTSTERKDRILLHLFHKKAQTTVAVQLHRGILREFEGYALLFQNTKPMVHKLHGEMFHLIKQYFKNFIQSQSLPLEDAHALFNIDVEDDSIQLPDSELGVGDYCYTPLLLCRRDKAKHSVWLPRFYSTLRSAYKRGAMFIKKLPLLNKNLIALSALDPGLQRSEGTPRSVMNLAKRLPNVIPIEDLGKLDREVKQYGCDENVSKISADETSKNFRLDSHWWSKVMKMEHKGQLCYPTLTTLVKGLLTVFSGPIVESSFNIMGDIVEEDRTALTVEHYEALAVIKQRLCALGQTAATMNVSEKMRRAVKYSHSRYMASQMTEEHIGEMSGKETNVAEKPKEKTDNGEAGSSRGKATSGSTTFRGKASTSSCSTGKATNSEQKAGQTDNGEAGSSRGKATSGSTTFRGKASTSSCSTGKATNSEQKTDNGEAGSSRGKATSGSTTFRGKASTSSCSTGKATNSEQKAGQTDNGEAGSSRGKATSGSTTFRGKASTSSCSTGKATNSEQKTDNGEAGSSRGKATSGSTTFRGKASTSSCSTGKATNSEQKADEGLAGCSSGNTPSSSSDRSQYFKELSRNLQEASSFKEFQEISQKAEKEIKRWPIQCQSLLQADEFSPDLLSQCLYPTDAPVDLMPVRIFGDGNCLPRCGSLLASGSEHTLYEEMRVRIAVELAVHEDHYLAGPRSDVYAQFSQYSGQTKDVYEKEAMQAVVPSTYMGIWQMQAEWIARVWFGHTNRFQSGRAILKAMSPTPPPDADPDLEVTDLVFNDVPVRVYRPRSASVPTPALMHFHGGGWSVGSIYHELEKPSRYIARHSQVVVVAVEYRLAPEHPFPAPLDDCVAAIVHVLKNGHELGIDTNKVGVAGLSAGGNLAATVSLRLQEPEFQTLPKLRYQVLLMASLQAVDLNLPSTANEVFTGGLLSREDMASFLLSYAGLDLSPDTVQQVMRNQHVLPETKARLAKYVHRNLVKEELERTSKTLKIEQVSISSLGE</sequence>
<dbReference type="InterPro" id="IPR002168">
    <property type="entry name" value="Lipase_GDXG_HIS_AS"/>
</dbReference>
<evidence type="ECO:0000256" key="2">
    <source>
        <dbReference type="ARBA" id="ARBA00022801"/>
    </source>
</evidence>
<evidence type="ECO:0000259" key="4">
    <source>
        <dbReference type="Pfam" id="PF07859"/>
    </source>
</evidence>
<feature type="region of interest" description="Disordered" evidence="3">
    <location>
        <begin position="743"/>
        <end position="996"/>
    </location>
</feature>
<gene>
    <name evidence="5" type="ORF">BaRGS_00020019</name>
</gene>
<dbReference type="Pfam" id="PF07859">
    <property type="entry name" value="Abhydrolase_3"/>
    <property type="match status" value="1"/>
</dbReference>
<feature type="compositionally biased region" description="Polar residues" evidence="3">
    <location>
        <begin position="942"/>
        <end position="969"/>
    </location>
</feature>
<dbReference type="GO" id="GO:0016787">
    <property type="term" value="F:hydrolase activity"/>
    <property type="evidence" value="ECO:0007669"/>
    <property type="project" value="UniProtKB-KW"/>
</dbReference>
<protein>
    <recommendedName>
        <fullName evidence="4">Alpha/beta hydrolase fold-3 domain-containing protein</fullName>
    </recommendedName>
</protein>
<feature type="compositionally biased region" description="Polar residues" evidence="3">
    <location>
        <begin position="776"/>
        <end position="811"/>
    </location>
</feature>
<dbReference type="SUPFAM" id="SSF53098">
    <property type="entry name" value="Ribonuclease H-like"/>
    <property type="match status" value="1"/>
</dbReference>
<dbReference type="PANTHER" id="PTHR37162:SF1">
    <property type="entry name" value="BED-TYPE DOMAIN-CONTAINING PROTEIN"/>
    <property type="match status" value="1"/>
</dbReference>
<proteinExistence type="inferred from homology"/>
<evidence type="ECO:0000256" key="1">
    <source>
        <dbReference type="ARBA" id="ARBA00010515"/>
    </source>
</evidence>
<evidence type="ECO:0000256" key="3">
    <source>
        <dbReference type="SAM" id="MobiDB-lite"/>
    </source>
</evidence>
<dbReference type="InterPro" id="IPR012337">
    <property type="entry name" value="RNaseH-like_sf"/>
</dbReference>
<comment type="similarity">
    <text evidence="1">Belongs to the 'GDXG' lipolytic enzyme family.</text>
</comment>
<keyword evidence="2" id="KW-0378">Hydrolase</keyword>
<feature type="compositionally biased region" description="Basic and acidic residues" evidence="3">
    <location>
        <begin position="744"/>
        <end position="768"/>
    </location>
</feature>
<dbReference type="Gene3D" id="3.40.50.1820">
    <property type="entry name" value="alpha/beta hydrolase"/>
    <property type="match status" value="1"/>
</dbReference>
<dbReference type="InterPro" id="IPR029058">
    <property type="entry name" value="AB_hydrolase_fold"/>
</dbReference>